<organism evidence="2 3">
    <name type="scientific">Aerophobetes bacterium</name>
    <dbReference type="NCBI Taxonomy" id="2030807"/>
    <lineage>
        <taxon>Bacteria</taxon>
        <taxon>Candidatus Aerophobota</taxon>
    </lineage>
</organism>
<dbReference type="Proteomes" id="UP000217838">
    <property type="component" value="Unassembled WGS sequence"/>
</dbReference>
<reference evidence="3" key="1">
    <citation type="submission" date="2017-08" db="EMBL/GenBank/DDBJ databases">
        <title>A dynamic microbial community with high functional redundancy inhabits the cold, oxic subseafloor aquifer.</title>
        <authorList>
            <person name="Tully B.J."/>
            <person name="Wheat C.G."/>
            <person name="Glazer B.T."/>
            <person name="Huber J.A."/>
        </authorList>
    </citation>
    <scope>NUCLEOTIDE SEQUENCE [LARGE SCALE GENOMIC DNA]</scope>
</reference>
<feature type="domain" description="Nudix hydrolase" evidence="1">
    <location>
        <begin position="57"/>
        <end position="201"/>
    </location>
</feature>
<name>A0A2A4YMH3_UNCAE</name>
<dbReference type="GO" id="GO:0016787">
    <property type="term" value="F:hydrolase activity"/>
    <property type="evidence" value="ECO:0007669"/>
    <property type="project" value="UniProtKB-KW"/>
</dbReference>
<dbReference type="Gene3D" id="3.90.79.10">
    <property type="entry name" value="Nucleoside Triphosphate Pyrophosphohydrolase"/>
    <property type="match status" value="1"/>
</dbReference>
<dbReference type="PROSITE" id="PS51462">
    <property type="entry name" value="NUDIX"/>
    <property type="match status" value="1"/>
</dbReference>
<dbReference type="EMBL" id="NVUU01000004">
    <property type="protein sequence ID" value="PCI96016.1"/>
    <property type="molecule type" value="Genomic_DNA"/>
</dbReference>
<comment type="caution">
    <text evidence="2">The sequence shown here is derived from an EMBL/GenBank/DDBJ whole genome shotgun (WGS) entry which is preliminary data.</text>
</comment>
<dbReference type="InterPro" id="IPR000086">
    <property type="entry name" value="NUDIX_hydrolase_dom"/>
</dbReference>
<sequence length="209" mass="24652">MKNIHKKNHIMLDALDEYLSVWNSISRDFLFEQKRQYLSFREFILKEEKPFERATEIGHVTGSGFILSSDQTHLLMNHHKKLDKWLQLGGHADSNPHAYEVALTECLEESSLQSLKFFPLDMLAGISCVYPVVFDLDRHVIPEKDSEKEHFHYDVRYLLIADRDEPFAVSDESYDLKWVPLDEVLKLNNEPSIERPLRKIQYLIENYLD</sequence>
<proteinExistence type="predicted"/>
<keyword evidence="2" id="KW-0378">Hydrolase</keyword>
<dbReference type="CDD" id="cd03674">
    <property type="entry name" value="NUDIX_Hydrolase"/>
    <property type="match status" value="1"/>
</dbReference>
<gene>
    <name evidence="2" type="ORF">COB11_00625</name>
</gene>
<dbReference type="InterPro" id="IPR015797">
    <property type="entry name" value="NUDIX_hydrolase-like_dom_sf"/>
</dbReference>
<evidence type="ECO:0000313" key="3">
    <source>
        <dbReference type="Proteomes" id="UP000217838"/>
    </source>
</evidence>
<accession>A0A2A4YMH3</accession>
<protein>
    <submittedName>
        <fullName evidence="2">NUDIX hydrolase</fullName>
    </submittedName>
</protein>
<dbReference type="AlphaFoldDB" id="A0A2A4YMH3"/>
<dbReference type="SUPFAM" id="SSF55811">
    <property type="entry name" value="Nudix"/>
    <property type="match status" value="1"/>
</dbReference>
<evidence type="ECO:0000259" key="1">
    <source>
        <dbReference type="PROSITE" id="PS51462"/>
    </source>
</evidence>
<evidence type="ECO:0000313" key="2">
    <source>
        <dbReference type="EMBL" id="PCI96016.1"/>
    </source>
</evidence>